<organism evidence="5 6">
    <name type="scientific">Lunasporangiospora selenospora</name>
    <dbReference type="NCBI Taxonomy" id="979761"/>
    <lineage>
        <taxon>Eukaryota</taxon>
        <taxon>Fungi</taxon>
        <taxon>Fungi incertae sedis</taxon>
        <taxon>Mucoromycota</taxon>
        <taxon>Mortierellomycotina</taxon>
        <taxon>Mortierellomycetes</taxon>
        <taxon>Mortierellales</taxon>
        <taxon>Mortierellaceae</taxon>
        <taxon>Lunasporangiospora</taxon>
    </lineage>
</organism>
<feature type="compositionally biased region" description="Basic and acidic residues" evidence="2">
    <location>
        <begin position="1355"/>
        <end position="1371"/>
    </location>
</feature>
<dbReference type="PANTHER" id="PTHR46362:SF1">
    <property type="entry name" value="GEM-ASSOCIATED PROTEIN 5"/>
    <property type="match status" value="1"/>
</dbReference>
<dbReference type="Proteomes" id="UP000780801">
    <property type="component" value="Unassembled WGS sequence"/>
</dbReference>
<dbReference type="Pfam" id="PF23770">
    <property type="entry name" value="Beta-prop_RIG_1st"/>
    <property type="match status" value="1"/>
</dbReference>
<dbReference type="GO" id="GO:0003730">
    <property type="term" value="F:mRNA 3'-UTR binding"/>
    <property type="evidence" value="ECO:0007669"/>
    <property type="project" value="TreeGrafter"/>
</dbReference>
<sequence>MATRIIEDTSFPPSPQWYQPHSASLCVKSESEGWLLYTLNNSIHIMNPFSLRYVAVLQGGHTTRINAIATRAGLSTTAQSNNTAADIIRDSDNGTNHQELQHHQHTHWGIDGPSDNGAGPDARLQGASVGNETVVSATTTGSLPRKSFSDKALAASGSEDGKVVCWDIVSRQVVSSLSDIHTKAVKAVEWTGDGQLIVSGDSRGAVVVWDPFEGKHYKKEPMARSQISCISSSPWSQETMAIGYEKGEILLCTVSLSNINIVHRLLGHSNKIHSLSWRPSTESNSEKMLASGSADQTIRVWHVDTDEPARVLRLPEDRGLGRYHPSLWIPVGWVNAGQDLISFTTRGTGIRWPMNPWTGKYIKMPDGHRHSRAVFQVLVWTRGNFAFTISSDRKLIAWDLDADQGVTKIECIGGNVNALSISPVDPGRIAMGLANESVKAWNTLSVNEPYESTIVENLQGKVLSVEWHPTEPGILCFGLENGSTGILNNMNRTIMIQDTFKKAHGKHSKQRPTQTLFPSHHESNAHSVAWCSSKVFEAPVPELFDLALDDSMFCVVSCGGDGKILIANSSRPTRKSLDIECVIQRQNPAWYQSYQLIKGIGAPHRQDFAIHPNEDLLAIGNSDGSVEVFELKYFRLVYVYKGHRQRVNRLKWSCCAGSIHGATADASPASYLLASGADDGSIAIHKLDQFSSTVLTSTFIGNLSPKEPVEDNEGQSSVSVPPASHPYAPSFSSHNIVPTTTVFTSFKNHQKGINSLSWCPHRHESDNEQDIPELCWLVASSFGGNAVVYQLQLSIVDRGSNHITRSQDCMDNTKDISVVELATVDDSNKRLKGRHRPIARFPQHEGGAMSVHWSLTDKTRIYSGGRDWRVCCWDWKDYELTEQEFSAMKKKPGGSKAAVANTSPSNEKRPPQDTTTQQAYGPEPSAQNDNPLSLLSSPLRGGVESRSSIAGSTEKEASKTASIQDQSVEQEKRVDVSPSLGTKRPGSSASTPAKRSRTNTSSTNAAPNQTSTRNINLFPRSSASFQVASKQKVHLEIVRLARNLFCRRNRRNIHSFTGIDVLETSRERWKIMLEFFKHDGELDGIEISQVLEAEMDELNFGEEEEDDEDDQRVQPQSPDERTVDSSKVPRSISPTLGSWSSGGEDHMTSPPLSTSESEPADKEAESELLAFDGDLVFYGSRESVKTLAEMEAQAMAGALSGNGAASMIGGATQGPIFSVGSGLGVFEPLSRESNSATSQQLAQVPVLCWMGDTPKIMEILGSQIASEVNVQDWIALALSPLGGIKAWRKMMTQTAAKFEAKGEIHAAVLCYLGAGQVFNAVDAYRKREYFREALMLLRIRMWDDEEDECDEENTDKDRQGDAGIKKPDQPKKDLATLHGQVLAEWGSKLERKGFYEQACKCQLALASLSAEGQTRVAASVGLQTLARRGDVATLRTVAGLAILLAEDSSQQKEREREYTVALKGKQEADSARRRQAVEPTEGN</sequence>
<dbReference type="InterPro" id="IPR052640">
    <property type="entry name" value="Gemin-5"/>
</dbReference>
<feature type="region of interest" description="Disordered" evidence="2">
    <location>
        <begin position="1350"/>
        <end position="1371"/>
    </location>
</feature>
<protein>
    <submittedName>
        <fullName evidence="5">Gem-associated protein 5</fullName>
    </submittedName>
</protein>
<evidence type="ECO:0000256" key="1">
    <source>
        <dbReference type="PROSITE-ProRule" id="PRU00221"/>
    </source>
</evidence>
<dbReference type="Pfam" id="PF00400">
    <property type="entry name" value="WD40"/>
    <property type="match status" value="2"/>
</dbReference>
<dbReference type="EMBL" id="JAABOA010001459">
    <property type="protein sequence ID" value="KAF9581501.1"/>
    <property type="molecule type" value="Genomic_DNA"/>
</dbReference>
<name>A0A9P6KE34_9FUNG</name>
<dbReference type="InterPro" id="IPR001680">
    <property type="entry name" value="WD40_rpt"/>
</dbReference>
<feature type="compositionally biased region" description="Acidic residues" evidence="2">
    <location>
        <begin position="1100"/>
        <end position="1110"/>
    </location>
</feature>
<accession>A0A9P6KE34</accession>
<reference evidence="5" key="1">
    <citation type="journal article" date="2020" name="Fungal Divers.">
        <title>Resolving the Mortierellaceae phylogeny through synthesis of multi-gene phylogenetics and phylogenomics.</title>
        <authorList>
            <person name="Vandepol N."/>
            <person name="Liber J."/>
            <person name="Desiro A."/>
            <person name="Na H."/>
            <person name="Kennedy M."/>
            <person name="Barry K."/>
            <person name="Grigoriev I.V."/>
            <person name="Miller A.N."/>
            <person name="O'Donnell K."/>
            <person name="Stajich J.E."/>
            <person name="Bonito G."/>
        </authorList>
    </citation>
    <scope>NUCLEOTIDE SEQUENCE</scope>
    <source>
        <strain evidence="5">KOD1015</strain>
    </source>
</reference>
<evidence type="ECO:0000256" key="2">
    <source>
        <dbReference type="SAM" id="MobiDB-lite"/>
    </source>
</evidence>
<dbReference type="PROSITE" id="PS50294">
    <property type="entry name" value="WD_REPEATS_REGION"/>
    <property type="match status" value="2"/>
</dbReference>
<proteinExistence type="predicted"/>
<evidence type="ECO:0000259" key="3">
    <source>
        <dbReference type="Pfam" id="PF23770"/>
    </source>
</evidence>
<feature type="compositionally biased region" description="Low complexity" evidence="2">
    <location>
        <begin position="1148"/>
        <end position="1157"/>
    </location>
</feature>
<dbReference type="GO" id="GO:0000387">
    <property type="term" value="P:spliceosomal snRNP assembly"/>
    <property type="evidence" value="ECO:0007669"/>
    <property type="project" value="TreeGrafter"/>
</dbReference>
<dbReference type="InterPro" id="IPR015943">
    <property type="entry name" value="WD40/YVTN_repeat-like_dom_sf"/>
</dbReference>
<dbReference type="InterPro" id="IPR056421">
    <property type="entry name" value="TPR_GEMI5"/>
</dbReference>
<dbReference type="Gene3D" id="2.130.10.10">
    <property type="entry name" value="YVTN repeat-like/Quinoprotein amine dehydrogenase"/>
    <property type="match status" value="2"/>
</dbReference>
<dbReference type="GO" id="GO:0005634">
    <property type="term" value="C:nucleus"/>
    <property type="evidence" value="ECO:0007669"/>
    <property type="project" value="TreeGrafter"/>
</dbReference>
<feature type="repeat" description="WD" evidence="1">
    <location>
        <begin position="178"/>
        <end position="210"/>
    </location>
</feature>
<dbReference type="SUPFAM" id="SSF101898">
    <property type="entry name" value="NHL repeat"/>
    <property type="match status" value="1"/>
</dbReference>
<feature type="compositionally biased region" description="Polar residues" evidence="2">
    <location>
        <begin position="912"/>
        <end position="930"/>
    </location>
</feature>
<feature type="compositionally biased region" description="Polar residues" evidence="2">
    <location>
        <begin position="1132"/>
        <end position="1141"/>
    </location>
</feature>
<keyword evidence="6" id="KW-1185">Reference proteome</keyword>
<evidence type="ECO:0000259" key="4">
    <source>
        <dbReference type="Pfam" id="PF23774"/>
    </source>
</evidence>
<dbReference type="InterPro" id="IPR036322">
    <property type="entry name" value="WD40_repeat_dom_sf"/>
</dbReference>
<comment type="caution">
    <text evidence="5">The sequence shown here is derived from an EMBL/GenBank/DDBJ whole genome shotgun (WGS) entry which is preliminary data.</text>
</comment>
<dbReference type="OrthoDB" id="7326421at2759"/>
<evidence type="ECO:0000313" key="5">
    <source>
        <dbReference type="EMBL" id="KAF9581501.1"/>
    </source>
</evidence>
<keyword evidence="1" id="KW-0853">WD repeat</keyword>
<feature type="region of interest" description="Disordered" evidence="2">
    <location>
        <begin position="1448"/>
        <end position="1483"/>
    </location>
</feature>
<feature type="compositionally biased region" description="Polar residues" evidence="2">
    <location>
        <begin position="985"/>
        <end position="1015"/>
    </location>
</feature>
<dbReference type="SMART" id="SM00320">
    <property type="entry name" value="WD40"/>
    <property type="match status" value="11"/>
</dbReference>
<feature type="domain" description="Gem-associated protein 5 TPR" evidence="4">
    <location>
        <begin position="1247"/>
        <end position="1344"/>
    </location>
</feature>
<feature type="repeat" description="WD" evidence="1">
    <location>
        <begin position="265"/>
        <end position="311"/>
    </location>
</feature>
<dbReference type="SUPFAM" id="SSF50978">
    <property type="entry name" value="WD40 repeat-like"/>
    <property type="match status" value="2"/>
</dbReference>
<feature type="domain" description="Gem-associated protein 5 first beta-propeller" evidence="3">
    <location>
        <begin position="225"/>
        <end position="289"/>
    </location>
</feature>
<dbReference type="PANTHER" id="PTHR46362">
    <property type="entry name" value="GEM-ASSOCIATED PROTEIN 5"/>
    <property type="match status" value="1"/>
</dbReference>
<dbReference type="GO" id="GO:0032797">
    <property type="term" value="C:SMN complex"/>
    <property type="evidence" value="ECO:0007669"/>
    <property type="project" value="TreeGrafter"/>
</dbReference>
<feature type="region of interest" description="Disordered" evidence="2">
    <location>
        <begin position="1100"/>
        <end position="1164"/>
    </location>
</feature>
<feature type="region of interest" description="Disordered" evidence="2">
    <location>
        <begin position="705"/>
        <end position="724"/>
    </location>
</feature>
<gene>
    <name evidence="5" type="primary">GEMIN5</name>
    <name evidence="5" type="ORF">BGW38_001452</name>
</gene>
<dbReference type="PROSITE" id="PS50082">
    <property type="entry name" value="WD_REPEATS_2"/>
    <property type="match status" value="2"/>
</dbReference>
<evidence type="ECO:0000313" key="6">
    <source>
        <dbReference type="Proteomes" id="UP000780801"/>
    </source>
</evidence>
<dbReference type="InterPro" id="IPR056432">
    <property type="entry name" value="Beta-prop_GEMI5_1st"/>
</dbReference>
<feature type="compositionally biased region" description="Basic and acidic residues" evidence="2">
    <location>
        <begin position="1449"/>
        <end position="1476"/>
    </location>
</feature>
<dbReference type="Pfam" id="PF23774">
    <property type="entry name" value="TPR_GEMI5"/>
    <property type="match status" value="1"/>
</dbReference>
<feature type="region of interest" description="Disordered" evidence="2">
    <location>
        <begin position="887"/>
        <end position="1015"/>
    </location>
</feature>